<dbReference type="EMBL" id="VSSQ01004633">
    <property type="protein sequence ID" value="MPM26029.1"/>
    <property type="molecule type" value="Genomic_DNA"/>
</dbReference>
<accession>A0A644YCK7</accession>
<organism evidence="1">
    <name type="scientific">bioreactor metagenome</name>
    <dbReference type="NCBI Taxonomy" id="1076179"/>
    <lineage>
        <taxon>unclassified sequences</taxon>
        <taxon>metagenomes</taxon>
        <taxon>ecological metagenomes</taxon>
    </lineage>
</organism>
<gene>
    <name evidence="1" type="ORF">SDC9_72530</name>
</gene>
<evidence type="ECO:0000313" key="1">
    <source>
        <dbReference type="EMBL" id="MPM26029.1"/>
    </source>
</evidence>
<protein>
    <submittedName>
        <fullName evidence="1">Uncharacterized protein</fullName>
    </submittedName>
</protein>
<comment type="caution">
    <text evidence="1">The sequence shown here is derived from an EMBL/GenBank/DDBJ whole genome shotgun (WGS) entry which is preliminary data.</text>
</comment>
<name>A0A644YCK7_9ZZZZ</name>
<sequence length="80" mass="9238">MMCPISNQGSFSITGGRRHQDKSMLNPLFNFIDQMTTMNQLALDHWCHHFDLKQGNFVIVFHAIFPFGLSPLFFKGNTVY</sequence>
<dbReference type="AlphaFoldDB" id="A0A644YCK7"/>
<reference evidence="1" key="1">
    <citation type="submission" date="2019-08" db="EMBL/GenBank/DDBJ databases">
        <authorList>
            <person name="Kucharzyk K."/>
            <person name="Murdoch R.W."/>
            <person name="Higgins S."/>
            <person name="Loffler F."/>
        </authorList>
    </citation>
    <scope>NUCLEOTIDE SEQUENCE</scope>
</reference>
<proteinExistence type="predicted"/>